<keyword evidence="2" id="KW-0964">Secreted</keyword>
<evidence type="ECO:0000256" key="1">
    <source>
        <dbReference type="ARBA" id="ARBA00004613"/>
    </source>
</evidence>
<evidence type="ECO:0000256" key="9">
    <source>
        <dbReference type="PROSITE-ProRule" id="PRU00059"/>
    </source>
</evidence>
<evidence type="ECO:0000256" key="6">
    <source>
        <dbReference type="ARBA" id="ARBA00022825"/>
    </source>
</evidence>
<dbReference type="Pfam" id="PF00089">
    <property type="entry name" value="Trypsin"/>
    <property type="match status" value="1"/>
</dbReference>
<comment type="subcellular location">
    <subcellularLocation>
        <location evidence="1">Secreted</location>
    </subcellularLocation>
</comment>
<comment type="caution">
    <text evidence="15">The sequence shown here is derived from an EMBL/GenBank/DDBJ whole genome shotgun (WGS) entry which is preliminary data.</text>
</comment>
<dbReference type="CDD" id="cd00190">
    <property type="entry name" value="Tryp_SPc"/>
    <property type="match status" value="1"/>
</dbReference>
<dbReference type="InterPro" id="IPR001254">
    <property type="entry name" value="Trypsin_dom"/>
</dbReference>
<dbReference type="PRINTS" id="PR00722">
    <property type="entry name" value="CHYMOTRYPSIN"/>
</dbReference>
<protein>
    <recommendedName>
        <fullName evidence="17">CUB domain-containing protein</fullName>
    </recommendedName>
</protein>
<evidence type="ECO:0000256" key="3">
    <source>
        <dbReference type="ARBA" id="ARBA00022670"/>
    </source>
</evidence>
<dbReference type="InterPro" id="IPR035914">
    <property type="entry name" value="Sperma_CUB_dom_sf"/>
</dbReference>
<dbReference type="PROSITE" id="PS50240">
    <property type="entry name" value="TRYPSIN_DOM"/>
    <property type="match status" value="1"/>
</dbReference>
<keyword evidence="3 10" id="KW-0645">Protease</keyword>
<comment type="caution">
    <text evidence="9">Lacks conserved residue(s) required for the propagation of feature annotation.</text>
</comment>
<organism evidence="15 16">
    <name type="scientific">Tigriopus californicus</name>
    <name type="common">Marine copepod</name>
    <dbReference type="NCBI Taxonomy" id="6832"/>
    <lineage>
        <taxon>Eukaryota</taxon>
        <taxon>Metazoa</taxon>
        <taxon>Ecdysozoa</taxon>
        <taxon>Arthropoda</taxon>
        <taxon>Crustacea</taxon>
        <taxon>Multicrustacea</taxon>
        <taxon>Hexanauplia</taxon>
        <taxon>Copepoda</taxon>
        <taxon>Harpacticoida</taxon>
        <taxon>Harpacticidae</taxon>
        <taxon>Tigriopus</taxon>
    </lineage>
</organism>
<dbReference type="EMBL" id="VCGU01000004">
    <property type="protein sequence ID" value="TRY77363.1"/>
    <property type="molecule type" value="Genomic_DNA"/>
</dbReference>
<dbReference type="Proteomes" id="UP000318571">
    <property type="component" value="Chromosome 5"/>
</dbReference>
<evidence type="ECO:0000313" key="16">
    <source>
        <dbReference type="Proteomes" id="UP000318571"/>
    </source>
</evidence>
<dbReference type="GO" id="GO:0005576">
    <property type="term" value="C:extracellular region"/>
    <property type="evidence" value="ECO:0007669"/>
    <property type="project" value="UniProtKB-SubCell"/>
</dbReference>
<dbReference type="InterPro" id="IPR043504">
    <property type="entry name" value="Peptidase_S1_PA_chymotrypsin"/>
</dbReference>
<evidence type="ECO:0000259" key="13">
    <source>
        <dbReference type="PROSITE" id="PS01180"/>
    </source>
</evidence>
<evidence type="ECO:0000256" key="11">
    <source>
        <dbReference type="SAM" id="MobiDB-lite"/>
    </source>
</evidence>
<evidence type="ECO:0000256" key="7">
    <source>
        <dbReference type="ARBA" id="ARBA00023145"/>
    </source>
</evidence>
<sequence length="502" mass="56515">MMVLLKLASLLTLVILFTPERSCSDLDDYPDLESLVPQPLQSAEILSSDDEADQEDEDPESKMEDPVQLPFIGFDPADIQGDIFRSHSGRRKCGQNWGDLVIGETGTIESPNYPQNYPSNFSCVWRMHAPELSIIELTCSHVETEDCTPSNLKDYLLFNPNSQKDEFFLICGTYREKFTVKSFTNQALLYFRSSSETEHAGFTCQWRVIDQTHMDEEPYTTEDFVETTTIAQMDREDELAIGFNGEEGCGISPFRGFQATRIVGGSEAEQNEFPWLVGISFNKKWFCGGTLISDQWILTAAHCTIRANSSYVYLGAHNLYEKESGRVIMFSEEFYEHPNYIDNVLTNDVALIKLPRKVTYSETILPVCLPLRNNEETHPTVGQIMVTAGWGLVEAQGNNRKISRTLNKLRLNVISNRDCRKTYGSKVKDTNICAQNFGNRASTCQGDSGGALQNSFRGSPWIQYGIVSFGPDRGCGRNHPNGFSRVSEYLDFIGAHTGHTYL</sequence>
<gene>
    <name evidence="15" type="ORF">TCAL_00164</name>
</gene>
<dbReference type="Gene3D" id="2.60.120.290">
    <property type="entry name" value="Spermadhesin, CUB domain"/>
    <property type="match status" value="1"/>
</dbReference>
<feature type="domain" description="CUB" evidence="13">
    <location>
        <begin position="93"/>
        <end position="209"/>
    </location>
</feature>
<dbReference type="OrthoDB" id="5565075at2759"/>
<dbReference type="PROSITE" id="PS00134">
    <property type="entry name" value="TRYPSIN_HIS"/>
    <property type="match status" value="1"/>
</dbReference>
<dbReference type="PROSITE" id="PS01180">
    <property type="entry name" value="CUB"/>
    <property type="match status" value="1"/>
</dbReference>
<evidence type="ECO:0000256" key="2">
    <source>
        <dbReference type="ARBA" id="ARBA00022525"/>
    </source>
</evidence>
<dbReference type="PROSITE" id="PS00135">
    <property type="entry name" value="TRYPSIN_SER"/>
    <property type="match status" value="1"/>
</dbReference>
<reference evidence="15 16" key="1">
    <citation type="journal article" date="2018" name="Nat. Ecol. Evol.">
        <title>Genomic signatures of mitonuclear coevolution across populations of Tigriopus californicus.</title>
        <authorList>
            <person name="Barreto F.S."/>
            <person name="Watson E.T."/>
            <person name="Lima T.G."/>
            <person name="Willett C.S."/>
            <person name="Edmands S."/>
            <person name="Li W."/>
            <person name="Burton R.S."/>
        </authorList>
    </citation>
    <scope>NUCLEOTIDE SEQUENCE [LARGE SCALE GENOMIC DNA]</scope>
    <source>
        <strain evidence="15 16">San Diego</strain>
    </source>
</reference>
<accession>A0A553PI60</accession>
<keyword evidence="4 12" id="KW-0732">Signal</keyword>
<dbReference type="InterPro" id="IPR001314">
    <property type="entry name" value="Peptidase_S1A"/>
</dbReference>
<proteinExistence type="predicted"/>
<dbReference type="SUPFAM" id="SSF50494">
    <property type="entry name" value="Trypsin-like serine proteases"/>
    <property type="match status" value="1"/>
</dbReference>
<dbReference type="OMA" id="ISAYNVP"/>
<feature type="domain" description="Peptidase S1" evidence="14">
    <location>
        <begin position="262"/>
        <end position="498"/>
    </location>
</feature>
<feature type="chain" id="PRO_5021699184" description="CUB domain-containing protein" evidence="12">
    <location>
        <begin position="25"/>
        <end position="502"/>
    </location>
</feature>
<dbReference type="InterPro" id="IPR000859">
    <property type="entry name" value="CUB_dom"/>
</dbReference>
<keyword evidence="7" id="KW-0865">Zymogen</keyword>
<dbReference type="InterPro" id="IPR033116">
    <property type="entry name" value="TRYPSIN_SER"/>
</dbReference>
<evidence type="ECO:0000256" key="12">
    <source>
        <dbReference type="SAM" id="SignalP"/>
    </source>
</evidence>
<evidence type="ECO:0000256" key="4">
    <source>
        <dbReference type="ARBA" id="ARBA00022729"/>
    </source>
</evidence>
<dbReference type="PANTHER" id="PTHR24252">
    <property type="entry name" value="ACROSIN-RELATED"/>
    <property type="match status" value="1"/>
</dbReference>
<dbReference type="Gene3D" id="2.40.10.10">
    <property type="entry name" value="Trypsin-like serine proteases"/>
    <property type="match status" value="2"/>
</dbReference>
<dbReference type="PANTHER" id="PTHR24252:SF7">
    <property type="entry name" value="HYALIN"/>
    <property type="match status" value="1"/>
</dbReference>
<dbReference type="FunFam" id="2.40.10.10:FF:000146">
    <property type="entry name" value="Serine protease 53"/>
    <property type="match status" value="1"/>
</dbReference>
<keyword evidence="16" id="KW-1185">Reference proteome</keyword>
<keyword evidence="8" id="KW-1015">Disulfide bond</keyword>
<dbReference type="SMART" id="SM00020">
    <property type="entry name" value="Tryp_SPc"/>
    <property type="match status" value="1"/>
</dbReference>
<name>A0A553PI60_TIGCA</name>
<evidence type="ECO:0000256" key="8">
    <source>
        <dbReference type="ARBA" id="ARBA00023157"/>
    </source>
</evidence>
<evidence type="ECO:0000256" key="10">
    <source>
        <dbReference type="RuleBase" id="RU363034"/>
    </source>
</evidence>
<dbReference type="SUPFAM" id="SSF49854">
    <property type="entry name" value="Spermadhesin, CUB domain"/>
    <property type="match status" value="1"/>
</dbReference>
<dbReference type="SMART" id="SM00042">
    <property type="entry name" value="CUB"/>
    <property type="match status" value="1"/>
</dbReference>
<dbReference type="GO" id="GO:0006508">
    <property type="term" value="P:proteolysis"/>
    <property type="evidence" value="ECO:0007669"/>
    <property type="project" value="UniProtKB-KW"/>
</dbReference>
<dbReference type="Pfam" id="PF00431">
    <property type="entry name" value="CUB"/>
    <property type="match status" value="1"/>
</dbReference>
<dbReference type="STRING" id="6832.A0A553PI60"/>
<dbReference type="CDD" id="cd00041">
    <property type="entry name" value="CUB"/>
    <property type="match status" value="1"/>
</dbReference>
<dbReference type="InterPro" id="IPR009003">
    <property type="entry name" value="Peptidase_S1_PA"/>
</dbReference>
<dbReference type="AlphaFoldDB" id="A0A553PI60"/>
<feature type="compositionally biased region" description="Acidic residues" evidence="11">
    <location>
        <begin position="47"/>
        <end position="59"/>
    </location>
</feature>
<feature type="signal peptide" evidence="12">
    <location>
        <begin position="1"/>
        <end position="24"/>
    </location>
</feature>
<dbReference type="GO" id="GO:0004252">
    <property type="term" value="F:serine-type endopeptidase activity"/>
    <property type="evidence" value="ECO:0007669"/>
    <property type="project" value="InterPro"/>
</dbReference>
<evidence type="ECO:0000256" key="5">
    <source>
        <dbReference type="ARBA" id="ARBA00022801"/>
    </source>
</evidence>
<feature type="region of interest" description="Disordered" evidence="11">
    <location>
        <begin position="43"/>
        <end position="66"/>
    </location>
</feature>
<dbReference type="InterPro" id="IPR018114">
    <property type="entry name" value="TRYPSIN_HIS"/>
</dbReference>
<keyword evidence="5 10" id="KW-0378">Hydrolase</keyword>
<keyword evidence="6 10" id="KW-0720">Serine protease</keyword>
<evidence type="ECO:0008006" key="17">
    <source>
        <dbReference type="Google" id="ProtNLM"/>
    </source>
</evidence>
<evidence type="ECO:0000259" key="14">
    <source>
        <dbReference type="PROSITE" id="PS50240"/>
    </source>
</evidence>
<evidence type="ECO:0000313" key="15">
    <source>
        <dbReference type="EMBL" id="TRY77363.1"/>
    </source>
</evidence>